<proteinExistence type="predicted"/>
<dbReference type="Gene3D" id="2.60.40.1080">
    <property type="match status" value="2"/>
</dbReference>
<accession>A0A6M2BX97</accession>
<dbReference type="RefSeq" id="WP_166261482.1">
    <property type="nucleotide sequence ID" value="NZ_JAAMOW010000012.1"/>
</dbReference>
<gene>
    <name evidence="1" type="ORF">G7Y85_19420</name>
</gene>
<evidence type="ECO:0000313" key="1">
    <source>
        <dbReference type="EMBL" id="NGY06950.1"/>
    </source>
</evidence>
<dbReference type="EMBL" id="JAAMOW010000012">
    <property type="protein sequence ID" value="NGY06950.1"/>
    <property type="molecule type" value="Genomic_DNA"/>
</dbReference>
<dbReference type="Proteomes" id="UP000472676">
    <property type="component" value="Unassembled WGS sequence"/>
</dbReference>
<name>A0A6M2BX97_9GAMM</name>
<reference evidence="1 2" key="1">
    <citation type="journal article" date="2014" name="Int. J. Syst. Evol. Microbiol.">
        <title>Solimonas terrae sp. nov., isolated from soil.</title>
        <authorList>
            <person name="Kim S.J."/>
            <person name="Moon J.Y."/>
            <person name="Weon H.Y."/>
            <person name="Ahn J.H."/>
            <person name="Chen W.M."/>
            <person name="Kwon S.W."/>
        </authorList>
    </citation>
    <scope>NUCLEOTIDE SEQUENCE [LARGE SCALE GENOMIC DNA]</scope>
    <source>
        <strain evidence="1 2">KIS83-12</strain>
    </source>
</reference>
<sequence>MAACSNGSPIGSGKGPQALAVTYNGNTAAVDMVECQTTSLTATATFADDNGDHASTSVVTSRVVWSSSAPGIIDVSNGDVETYAGSGAYYPVGTVIARATGNAVITATYADAMTASISVSAVDISSMRISPVLTRMAPDSTTTFHLYVQPQLDQIEQDLTANVNWMITDSGAPAVVSGTSTVVASRTPVDQNFTLEARLPTCNLNLSQTMSIGTVANLQLSYEQPQNQPVPVTLGDRVRVDAVFDDASAPPQDLSDQVEVDAADGYNKANASALSAAASTVTDVNGNTYLESTPYLVVSGDADRLDREIAFKLTYDKAGIDLTTTTRVYTFSDADILSMRIDPTQTDLTYPNLGHLQAYGVFDDGVERPVSRAVSWSLIDTGDSDLLSVNGSGLDGGLLVPFNVGGNARVFATIDSTSVGQIQEHATVSVHRQHND</sequence>
<protein>
    <recommendedName>
        <fullName evidence="3">BIG2 domain-containing protein</fullName>
    </recommendedName>
</protein>
<comment type="caution">
    <text evidence="1">The sequence shown here is derived from an EMBL/GenBank/DDBJ whole genome shotgun (WGS) entry which is preliminary data.</text>
</comment>
<evidence type="ECO:0000313" key="2">
    <source>
        <dbReference type="Proteomes" id="UP000472676"/>
    </source>
</evidence>
<evidence type="ECO:0008006" key="3">
    <source>
        <dbReference type="Google" id="ProtNLM"/>
    </source>
</evidence>
<organism evidence="1 2">
    <name type="scientific">Solimonas terrae</name>
    <dbReference type="NCBI Taxonomy" id="1396819"/>
    <lineage>
        <taxon>Bacteria</taxon>
        <taxon>Pseudomonadati</taxon>
        <taxon>Pseudomonadota</taxon>
        <taxon>Gammaproteobacteria</taxon>
        <taxon>Nevskiales</taxon>
        <taxon>Nevskiaceae</taxon>
        <taxon>Solimonas</taxon>
    </lineage>
</organism>
<dbReference type="AlphaFoldDB" id="A0A6M2BX97"/>
<keyword evidence="2" id="KW-1185">Reference proteome</keyword>